<name>A0A382MTL0_9ZZZZ</name>
<dbReference type="AlphaFoldDB" id="A0A382MTL0"/>
<evidence type="ECO:0000313" key="1">
    <source>
        <dbReference type="EMBL" id="SVC51890.1"/>
    </source>
</evidence>
<proteinExistence type="predicted"/>
<dbReference type="EMBL" id="UINC01095643">
    <property type="protein sequence ID" value="SVC51890.1"/>
    <property type="molecule type" value="Genomic_DNA"/>
</dbReference>
<sequence length="39" mass="4508">MAHRAKTGNGEAQNLIKLKANRTAESYTSWYRTRGRPWS</sequence>
<accession>A0A382MTL0</accession>
<gene>
    <name evidence="1" type="ORF">METZ01_LOCUS304744</name>
</gene>
<organism evidence="1">
    <name type="scientific">marine metagenome</name>
    <dbReference type="NCBI Taxonomy" id="408172"/>
    <lineage>
        <taxon>unclassified sequences</taxon>
        <taxon>metagenomes</taxon>
        <taxon>ecological metagenomes</taxon>
    </lineage>
</organism>
<reference evidence="1" key="1">
    <citation type="submission" date="2018-05" db="EMBL/GenBank/DDBJ databases">
        <authorList>
            <person name="Lanie J.A."/>
            <person name="Ng W.-L."/>
            <person name="Kazmierczak K.M."/>
            <person name="Andrzejewski T.M."/>
            <person name="Davidsen T.M."/>
            <person name="Wayne K.J."/>
            <person name="Tettelin H."/>
            <person name="Glass J.I."/>
            <person name="Rusch D."/>
            <person name="Podicherti R."/>
            <person name="Tsui H.-C.T."/>
            <person name="Winkler M.E."/>
        </authorList>
    </citation>
    <scope>NUCLEOTIDE SEQUENCE</scope>
</reference>
<protein>
    <submittedName>
        <fullName evidence="1">Uncharacterized protein</fullName>
    </submittedName>
</protein>